<feature type="signal peptide" evidence="1">
    <location>
        <begin position="1"/>
        <end position="25"/>
    </location>
</feature>
<feature type="non-terminal residue" evidence="2">
    <location>
        <position position="1"/>
    </location>
</feature>
<evidence type="ECO:0000313" key="2">
    <source>
        <dbReference type="EMBL" id="GMS83485.1"/>
    </source>
</evidence>
<feature type="non-terminal residue" evidence="2">
    <location>
        <position position="172"/>
    </location>
</feature>
<name>A0AAV5SLS5_9BILA</name>
<keyword evidence="3" id="KW-1185">Reference proteome</keyword>
<keyword evidence="1" id="KW-0732">Signal</keyword>
<gene>
    <name evidence="2" type="ORF">PENTCL1PPCAC_5660</name>
</gene>
<sequence>ETYSLLSSALVIALVVALLDADGSASTVVVALVLTLVARGSQKDGLQATDGSALLAALLDANGSGAGVDALVLARVAVVVGEHWHDRALLLAGGGALLDADGRAAGLLARLHAHRKARRHVGGTATAGLSEASALPSHSSEQSATARLLFLCSQCDCCGDQRDQTEGAEHLE</sequence>
<organism evidence="2 3">
    <name type="scientific">Pristionchus entomophagus</name>
    <dbReference type="NCBI Taxonomy" id="358040"/>
    <lineage>
        <taxon>Eukaryota</taxon>
        <taxon>Metazoa</taxon>
        <taxon>Ecdysozoa</taxon>
        <taxon>Nematoda</taxon>
        <taxon>Chromadorea</taxon>
        <taxon>Rhabditida</taxon>
        <taxon>Rhabditina</taxon>
        <taxon>Diplogasteromorpha</taxon>
        <taxon>Diplogasteroidea</taxon>
        <taxon>Neodiplogasteridae</taxon>
        <taxon>Pristionchus</taxon>
    </lineage>
</organism>
<dbReference type="Proteomes" id="UP001432027">
    <property type="component" value="Unassembled WGS sequence"/>
</dbReference>
<evidence type="ECO:0000313" key="3">
    <source>
        <dbReference type="Proteomes" id="UP001432027"/>
    </source>
</evidence>
<protein>
    <submittedName>
        <fullName evidence="2">Uncharacterized protein</fullName>
    </submittedName>
</protein>
<dbReference type="AlphaFoldDB" id="A0AAV5SLS5"/>
<feature type="chain" id="PRO_5043865245" evidence="1">
    <location>
        <begin position="26"/>
        <end position="172"/>
    </location>
</feature>
<accession>A0AAV5SLS5</accession>
<proteinExistence type="predicted"/>
<evidence type="ECO:0000256" key="1">
    <source>
        <dbReference type="SAM" id="SignalP"/>
    </source>
</evidence>
<dbReference type="EMBL" id="BTSX01000002">
    <property type="protein sequence ID" value="GMS83485.1"/>
    <property type="molecule type" value="Genomic_DNA"/>
</dbReference>
<comment type="caution">
    <text evidence="2">The sequence shown here is derived from an EMBL/GenBank/DDBJ whole genome shotgun (WGS) entry which is preliminary data.</text>
</comment>
<reference evidence="2" key="1">
    <citation type="submission" date="2023-10" db="EMBL/GenBank/DDBJ databases">
        <title>Genome assembly of Pristionchus species.</title>
        <authorList>
            <person name="Yoshida K."/>
            <person name="Sommer R.J."/>
        </authorList>
    </citation>
    <scope>NUCLEOTIDE SEQUENCE</scope>
    <source>
        <strain evidence="2">RS0144</strain>
    </source>
</reference>